<keyword evidence="5" id="KW-1185">Reference proteome</keyword>
<keyword evidence="3" id="KW-0472">Membrane</keyword>
<dbReference type="OrthoDB" id="2126698at2759"/>
<evidence type="ECO:0000256" key="1">
    <source>
        <dbReference type="ARBA" id="ARBA00010199"/>
    </source>
</evidence>
<feature type="transmembrane region" description="Helical" evidence="3">
    <location>
        <begin position="250"/>
        <end position="274"/>
    </location>
</feature>
<dbReference type="AlphaFoldDB" id="A0A314XLZ6"/>
<name>A0A314XLZ6_PRUYE</name>
<feature type="transmembrane region" description="Helical" evidence="3">
    <location>
        <begin position="385"/>
        <end position="405"/>
    </location>
</feature>
<feature type="region of interest" description="Disordered" evidence="2">
    <location>
        <begin position="1"/>
        <end position="29"/>
    </location>
</feature>
<reference evidence="4 5" key="1">
    <citation type="submission" date="2018-02" db="EMBL/GenBank/DDBJ databases">
        <title>Draft genome of wild Prunus yedoensis var. nudiflora.</title>
        <authorList>
            <person name="Baek S."/>
            <person name="Kim J.-H."/>
            <person name="Choi K."/>
            <person name="Kim G.-B."/>
            <person name="Cho A."/>
            <person name="Jang H."/>
            <person name="Shin C.-H."/>
            <person name="Yu H.-J."/>
            <person name="Mun J.-H."/>
        </authorList>
    </citation>
    <scope>NUCLEOTIDE SEQUENCE [LARGE SCALE GENOMIC DNA]</scope>
    <source>
        <strain evidence="5">cv. Jeju island</strain>
        <tissue evidence="4">Leaf</tissue>
    </source>
</reference>
<gene>
    <name evidence="4" type="ORF">Pyn_34030</name>
</gene>
<feature type="transmembrane region" description="Helical" evidence="3">
    <location>
        <begin position="280"/>
        <end position="302"/>
    </location>
</feature>
<protein>
    <submittedName>
        <fullName evidence="4">Protein DETOXIFICATION 27</fullName>
    </submittedName>
</protein>
<evidence type="ECO:0000256" key="2">
    <source>
        <dbReference type="SAM" id="MobiDB-lite"/>
    </source>
</evidence>
<feature type="transmembrane region" description="Helical" evidence="3">
    <location>
        <begin position="221"/>
        <end position="243"/>
    </location>
</feature>
<keyword evidence="3" id="KW-1133">Transmembrane helix</keyword>
<dbReference type="PANTHER" id="PTHR11206">
    <property type="entry name" value="MULTIDRUG RESISTANCE PROTEIN"/>
    <property type="match status" value="1"/>
</dbReference>
<evidence type="ECO:0000313" key="4">
    <source>
        <dbReference type="EMBL" id="PQP91807.1"/>
    </source>
</evidence>
<dbReference type="GO" id="GO:0016020">
    <property type="term" value="C:membrane"/>
    <property type="evidence" value="ECO:0007669"/>
    <property type="project" value="InterPro"/>
</dbReference>
<comment type="similarity">
    <text evidence="1">Belongs to the multi antimicrobial extrusion (MATE) (TC 2.A.66.1) family.</text>
</comment>
<feature type="transmembrane region" description="Helical" evidence="3">
    <location>
        <begin position="411"/>
        <end position="431"/>
    </location>
</feature>
<keyword evidence="3" id="KW-0812">Transmembrane</keyword>
<dbReference type="GO" id="GO:0042910">
    <property type="term" value="F:xenobiotic transmembrane transporter activity"/>
    <property type="evidence" value="ECO:0007669"/>
    <property type="project" value="InterPro"/>
</dbReference>
<dbReference type="EMBL" id="PJQY01002662">
    <property type="protein sequence ID" value="PQP91807.1"/>
    <property type="molecule type" value="Genomic_DNA"/>
</dbReference>
<proteinExistence type="inferred from homology"/>
<organism evidence="4 5">
    <name type="scientific">Prunus yedoensis var. nudiflora</name>
    <dbReference type="NCBI Taxonomy" id="2094558"/>
    <lineage>
        <taxon>Eukaryota</taxon>
        <taxon>Viridiplantae</taxon>
        <taxon>Streptophyta</taxon>
        <taxon>Embryophyta</taxon>
        <taxon>Tracheophyta</taxon>
        <taxon>Spermatophyta</taxon>
        <taxon>Magnoliopsida</taxon>
        <taxon>eudicotyledons</taxon>
        <taxon>Gunneridae</taxon>
        <taxon>Pentapetalae</taxon>
        <taxon>rosids</taxon>
        <taxon>fabids</taxon>
        <taxon>Rosales</taxon>
        <taxon>Rosaceae</taxon>
        <taxon>Amygdaloideae</taxon>
        <taxon>Amygdaleae</taxon>
        <taxon>Prunus</taxon>
    </lineage>
</organism>
<dbReference type="Pfam" id="PF01554">
    <property type="entry name" value="MatE"/>
    <property type="match status" value="1"/>
</dbReference>
<accession>A0A314XLZ6</accession>
<evidence type="ECO:0000313" key="5">
    <source>
        <dbReference type="Proteomes" id="UP000250321"/>
    </source>
</evidence>
<dbReference type="Proteomes" id="UP000250321">
    <property type="component" value="Unassembled WGS sequence"/>
</dbReference>
<dbReference type="STRING" id="2094558.A0A314XLZ6"/>
<dbReference type="GO" id="GO:0015297">
    <property type="term" value="F:antiporter activity"/>
    <property type="evidence" value="ECO:0007669"/>
    <property type="project" value="InterPro"/>
</dbReference>
<dbReference type="InterPro" id="IPR002528">
    <property type="entry name" value="MATE_fam"/>
</dbReference>
<feature type="region of interest" description="Disordered" evidence="2">
    <location>
        <begin position="342"/>
        <end position="361"/>
    </location>
</feature>
<comment type="caution">
    <text evidence="4">The sequence shown here is derived from an EMBL/GenBank/DDBJ whole genome shotgun (WGS) entry which is preliminary data.</text>
</comment>
<sequence length="434" mass="47687">MASSKDRDENDDLTLSLLPEPLPQNGAHENKNESLSIRVWTETKKLWQIVGPAIFSRLASYTMNVITQAFAGHLGEVQLASISIANTVIVGFNFGLLLGELVLQNSDIDDWKLEKCNYCCGCLVSLLIPFPLPYDWTLSCSMTINGWELMIPLAFFAGTGVRVANELGAGNWKGAKFATKVSVVESTVIGVFFCVLIMALHDKIAYIFTSSSAVLEAVDEMAYLLAITILLNSVQPVLSGVAVGSGWQAWVAYINLFCYYIVGLPLGFLMGWVFNLSIGGIWGGMIFGGTGLQTLILAIITIRRDWEKEAEKANQRVLQWSTPKPDNQSEEQAIRQYIVSTQGSTDMEESSSKNTNYSEDEENEELSSRVWIESKKLWRIVGPNIINRLAGYSMTVITQAFAGHLGNVELASISIATNIIVGFGFALLVIIDLV</sequence>
<evidence type="ECO:0000256" key="3">
    <source>
        <dbReference type="SAM" id="Phobius"/>
    </source>
</evidence>
<feature type="transmembrane region" description="Helical" evidence="3">
    <location>
        <begin position="177"/>
        <end position="201"/>
    </location>
</feature>